<sequence length="548" mass="60571">MKSVEDLPPVDIRPESCIRDAPTTFWKTLLQLGPGLIIAGSIVGSGELIATTKTGAQAGITLLWLIILGCVIKVFVQIELGRHTIIHGQTALQALNQVPGRFLSLNWIVWFWLAMMISGIVQLGGIVGGVGQAAAIAMPLTGDYRAAIEIPSEKEIRWMLDWEETRENNPEAFTSLPEGERQRIIEGGKLLRARLSELGERGSNAVTQVENNEKLIDPYTYDDKYWALAAALITVGLLYNGRYGLIQNLTTVLVVMFTFITIGNFVALQSTVEWHLSSTEILNGLSFGLPSATKDGRALATALAAFGIIGVGAAELVSYPYWCLEKGYALHTGPHDGTDAWYKRAKGWLRVMHVDVFLSMIVYTVATVAFYLIGVAVLYRFGRDPEGMRMTSTLAEAYDPMFGEYASWMFLIGAIAVLYSTFLVANAGHTRTYTDLFKLLGWIPRGDRVKHWRSISTLGCILPILCLIIFCTNIKPDVAVLAAGIMQALLLPMLGVGALFFRYWQTEDRLKPSIWFDICLLVSCVSFFITGAWGAYENFGSLISKYFM</sequence>
<feature type="transmembrane region" description="Helical" evidence="5">
    <location>
        <begin position="481"/>
        <end position="501"/>
    </location>
</feature>
<feature type="transmembrane region" description="Helical" evidence="5">
    <location>
        <begin position="29"/>
        <end position="50"/>
    </location>
</feature>
<evidence type="ECO:0000256" key="1">
    <source>
        <dbReference type="ARBA" id="ARBA00004141"/>
    </source>
</evidence>
<dbReference type="Gene3D" id="1.20.1740.10">
    <property type="entry name" value="Amino acid/polyamine transporter I"/>
    <property type="match status" value="1"/>
</dbReference>
<comment type="caution">
    <text evidence="6">The sequence shown here is derived from an EMBL/GenBank/DDBJ whole genome shotgun (WGS) entry which is preliminary data.</text>
</comment>
<feature type="transmembrane region" description="Helical" evidence="5">
    <location>
        <begin position="513"/>
        <end position="536"/>
    </location>
</feature>
<feature type="transmembrane region" description="Helical" evidence="5">
    <location>
        <begin position="248"/>
        <end position="268"/>
    </location>
</feature>
<accession>A0A5C5XAZ5</accession>
<dbReference type="AlphaFoldDB" id="A0A5C5XAZ5"/>
<dbReference type="GO" id="GO:0015086">
    <property type="term" value="F:cadmium ion transmembrane transporter activity"/>
    <property type="evidence" value="ECO:0007669"/>
    <property type="project" value="TreeGrafter"/>
</dbReference>
<protein>
    <submittedName>
        <fullName evidence="6">Manganese transport protein MntH</fullName>
    </submittedName>
</protein>
<dbReference type="InterPro" id="IPR001046">
    <property type="entry name" value="NRAMP_fam"/>
</dbReference>
<gene>
    <name evidence="6" type="ORF">Pan54_09100</name>
</gene>
<dbReference type="GO" id="GO:0034755">
    <property type="term" value="P:iron ion transmembrane transport"/>
    <property type="evidence" value="ECO:0007669"/>
    <property type="project" value="TreeGrafter"/>
</dbReference>
<evidence type="ECO:0000256" key="3">
    <source>
        <dbReference type="ARBA" id="ARBA00022989"/>
    </source>
</evidence>
<feature type="transmembrane region" description="Helical" evidence="5">
    <location>
        <begin position="405"/>
        <end position="425"/>
    </location>
</feature>
<feature type="transmembrane region" description="Helical" evidence="5">
    <location>
        <begin position="298"/>
        <end position="322"/>
    </location>
</feature>
<feature type="transmembrane region" description="Helical" evidence="5">
    <location>
        <begin position="56"/>
        <end position="76"/>
    </location>
</feature>
<dbReference type="Proteomes" id="UP000316095">
    <property type="component" value="Unassembled WGS sequence"/>
</dbReference>
<proteinExistence type="predicted"/>
<feature type="transmembrane region" description="Helical" evidence="5">
    <location>
        <begin position="107"/>
        <end position="130"/>
    </location>
</feature>
<comment type="subcellular location">
    <subcellularLocation>
        <location evidence="1">Membrane</location>
        <topology evidence="1">Multi-pass membrane protein</topology>
    </subcellularLocation>
</comment>
<dbReference type="OrthoDB" id="9787548at2"/>
<feature type="transmembrane region" description="Helical" evidence="5">
    <location>
        <begin position="356"/>
        <end position="381"/>
    </location>
</feature>
<evidence type="ECO:0000256" key="4">
    <source>
        <dbReference type="ARBA" id="ARBA00023136"/>
    </source>
</evidence>
<keyword evidence="4 5" id="KW-0472">Membrane</keyword>
<organism evidence="6 7">
    <name type="scientific">Rubinisphaera italica</name>
    <dbReference type="NCBI Taxonomy" id="2527969"/>
    <lineage>
        <taxon>Bacteria</taxon>
        <taxon>Pseudomonadati</taxon>
        <taxon>Planctomycetota</taxon>
        <taxon>Planctomycetia</taxon>
        <taxon>Planctomycetales</taxon>
        <taxon>Planctomycetaceae</taxon>
        <taxon>Rubinisphaera</taxon>
    </lineage>
</organism>
<dbReference type="GO" id="GO:0005886">
    <property type="term" value="C:plasma membrane"/>
    <property type="evidence" value="ECO:0007669"/>
    <property type="project" value="TreeGrafter"/>
</dbReference>
<evidence type="ECO:0000256" key="2">
    <source>
        <dbReference type="ARBA" id="ARBA00022692"/>
    </source>
</evidence>
<dbReference type="PANTHER" id="PTHR11706:SF3">
    <property type="entry name" value="METAL ION TRANSPORT PROTEIN"/>
    <property type="match status" value="1"/>
</dbReference>
<evidence type="ECO:0000313" key="6">
    <source>
        <dbReference type="EMBL" id="TWT60196.1"/>
    </source>
</evidence>
<dbReference type="RefSeq" id="WP_146502349.1">
    <property type="nucleotide sequence ID" value="NZ_SJPG01000001.1"/>
</dbReference>
<evidence type="ECO:0000313" key="7">
    <source>
        <dbReference type="Proteomes" id="UP000316095"/>
    </source>
</evidence>
<dbReference type="GO" id="GO:0005384">
    <property type="term" value="F:manganese ion transmembrane transporter activity"/>
    <property type="evidence" value="ECO:0007669"/>
    <property type="project" value="TreeGrafter"/>
</dbReference>
<dbReference type="PANTHER" id="PTHR11706">
    <property type="entry name" value="SOLUTE CARRIER PROTEIN FAMILY 11 MEMBER"/>
    <property type="match status" value="1"/>
</dbReference>
<name>A0A5C5XAZ5_9PLAN</name>
<dbReference type="EMBL" id="SJPG01000001">
    <property type="protein sequence ID" value="TWT60196.1"/>
    <property type="molecule type" value="Genomic_DNA"/>
</dbReference>
<reference evidence="6 7" key="1">
    <citation type="submission" date="2019-02" db="EMBL/GenBank/DDBJ databases">
        <title>Deep-cultivation of Planctomycetes and their phenomic and genomic characterization uncovers novel biology.</title>
        <authorList>
            <person name="Wiegand S."/>
            <person name="Jogler M."/>
            <person name="Boedeker C."/>
            <person name="Pinto D."/>
            <person name="Vollmers J."/>
            <person name="Rivas-Marin E."/>
            <person name="Kohn T."/>
            <person name="Peeters S.H."/>
            <person name="Heuer A."/>
            <person name="Rast P."/>
            <person name="Oberbeckmann S."/>
            <person name="Bunk B."/>
            <person name="Jeske O."/>
            <person name="Meyerdierks A."/>
            <person name="Storesund J.E."/>
            <person name="Kallscheuer N."/>
            <person name="Luecker S."/>
            <person name="Lage O.M."/>
            <person name="Pohl T."/>
            <person name="Merkel B.J."/>
            <person name="Hornburger P."/>
            <person name="Mueller R.-W."/>
            <person name="Bruemmer F."/>
            <person name="Labrenz M."/>
            <person name="Spormann A.M."/>
            <person name="Op Den Camp H."/>
            <person name="Overmann J."/>
            <person name="Amann R."/>
            <person name="Jetten M.S.M."/>
            <person name="Mascher T."/>
            <person name="Medema M.H."/>
            <person name="Devos D.P."/>
            <person name="Kaster A.-K."/>
            <person name="Ovreas L."/>
            <person name="Rohde M."/>
            <person name="Galperin M.Y."/>
            <person name="Jogler C."/>
        </authorList>
    </citation>
    <scope>NUCLEOTIDE SEQUENCE [LARGE SCALE GENOMIC DNA]</scope>
    <source>
        <strain evidence="6 7">Pan54</strain>
    </source>
</reference>
<keyword evidence="2 5" id="KW-0812">Transmembrane</keyword>
<keyword evidence="3 5" id="KW-1133">Transmembrane helix</keyword>
<feature type="transmembrane region" description="Helical" evidence="5">
    <location>
        <begin position="455"/>
        <end position="475"/>
    </location>
</feature>
<evidence type="ECO:0000256" key="5">
    <source>
        <dbReference type="SAM" id="Phobius"/>
    </source>
</evidence>
<keyword evidence="7" id="KW-1185">Reference proteome</keyword>